<dbReference type="EMBL" id="KE524948">
    <property type="protein sequence ID" value="KFB38469.1"/>
    <property type="molecule type" value="Genomic_DNA"/>
</dbReference>
<accession>A0A084VKH5</accession>
<keyword evidence="3" id="KW-1185">Reference proteome</keyword>
<sequence length="89" mass="9514">MHLSPPVVPVSVEIVHSKSPLAIILGSSADRYLPKNAVSSAEYGYLMQNDCTSSRTALDFAAGLGRLPMVHVGDENLGCTWDASRVLTQ</sequence>
<dbReference type="GO" id="GO:0016853">
    <property type="term" value="F:isomerase activity"/>
    <property type="evidence" value="ECO:0007669"/>
    <property type="project" value="UniProtKB-KW"/>
</dbReference>
<dbReference type="EnsemblMetazoa" id="ASIC005871-RA">
    <property type="protein sequence ID" value="ASIC005871-PA"/>
    <property type="gene ID" value="ASIC005871"/>
</dbReference>
<name>A0A084VKH5_ANOSI</name>
<evidence type="ECO:0000313" key="2">
    <source>
        <dbReference type="EnsemblMetazoa" id="ASIC005871-PA"/>
    </source>
</evidence>
<proteinExistence type="predicted"/>
<protein>
    <submittedName>
        <fullName evidence="1 2">4-hydroxyphenylacetate degradation bifunctional isomerase/decarboxylase subunit HpaG2</fullName>
    </submittedName>
</protein>
<dbReference type="Proteomes" id="UP000030765">
    <property type="component" value="Unassembled WGS sequence"/>
</dbReference>
<reference evidence="2" key="2">
    <citation type="submission" date="2020-05" db="UniProtKB">
        <authorList>
            <consortium name="EnsemblMetazoa"/>
        </authorList>
    </citation>
    <scope>IDENTIFICATION</scope>
</reference>
<evidence type="ECO:0000313" key="3">
    <source>
        <dbReference type="Proteomes" id="UP000030765"/>
    </source>
</evidence>
<evidence type="ECO:0000313" key="1">
    <source>
        <dbReference type="EMBL" id="KFB38469.1"/>
    </source>
</evidence>
<reference evidence="1 3" key="1">
    <citation type="journal article" date="2014" name="BMC Genomics">
        <title>Genome sequence of Anopheles sinensis provides insight into genetics basis of mosquito competence for malaria parasites.</title>
        <authorList>
            <person name="Zhou D."/>
            <person name="Zhang D."/>
            <person name="Ding G."/>
            <person name="Shi L."/>
            <person name="Hou Q."/>
            <person name="Ye Y."/>
            <person name="Xu Y."/>
            <person name="Zhou H."/>
            <person name="Xiong C."/>
            <person name="Li S."/>
            <person name="Yu J."/>
            <person name="Hong S."/>
            <person name="Yu X."/>
            <person name="Zou P."/>
            <person name="Chen C."/>
            <person name="Chang X."/>
            <person name="Wang W."/>
            <person name="Lv Y."/>
            <person name="Sun Y."/>
            <person name="Ma L."/>
            <person name="Shen B."/>
            <person name="Zhu C."/>
        </authorList>
    </citation>
    <scope>NUCLEOTIDE SEQUENCE [LARGE SCALE GENOMIC DNA]</scope>
</reference>
<keyword evidence="1" id="KW-0413">Isomerase</keyword>
<organism evidence="1">
    <name type="scientific">Anopheles sinensis</name>
    <name type="common">Mosquito</name>
    <dbReference type="NCBI Taxonomy" id="74873"/>
    <lineage>
        <taxon>Eukaryota</taxon>
        <taxon>Metazoa</taxon>
        <taxon>Ecdysozoa</taxon>
        <taxon>Arthropoda</taxon>
        <taxon>Hexapoda</taxon>
        <taxon>Insecta</taxon>
        <taxon>Pterygota</taxon>
        <taxon>Neoptera</taxon>
        <taxon>Endopterygota</taxon>
        <taxon>Diptera</taxon>
        <taxon>Nematocera</taxon>
        <taxon>Culicoidea</taxon>
        <taxon>Culicidae</taxon>
        <taxon>Anophelinae</taxon>
        <taxon>Anopheles</taxon>
    </lineage>
</organism>
<gene>
    <name evidence="1" type="ORF">ZHAS_00005871</name>
</gene>
<dbReference type="AlphaFoldDB" id="A0A084VKH5"/>
<dbReference type="EMBL" id="ATLV01014224">
    <property type="status" value="NOT_ANNOTATED_CDS"/>
    <property type="molecule type" value="Genomic_DNA"/>
</dbReference>
<dbReference type="VEuPathDB" id="VectorBase:ASIC005871"/>